<evidence type="ECO:0000256" key="6">
    <source>
        <dbReference type="ARBA" id="ARBA00022840"/>
    </source>
</evidence>
<dbReference type="GO" id="GO:0046933">
    <property type="term" value="F:proton-transporting ATP synthase activity, rotational mechanism"/>
    <property type="evidence" value="ECO:0007669"/>
    <property type="project" value="InterPro"/>
</dbReference>
<dbReference type="InterPro" id="IPR000194">
    <property type="entry name" value="ATPase_F1/V1/A1_a/bsu_nucl-bd"/>
</dbReference>
<evidence type="ECO:0000256" key="2">
    <source>
        <dbReference type="ARBA" id="ARBA00008936"/>
    </source>
</evidence>
<evidence type="ECO:0000256" key="4">
    <source>
        <dbReference type="ARBA" id="ARBA00022741"/>
    </source>
</evidence>
<evidence type="ECO:0000256" key="1">
    <source>
        <dbReference type="ARBA" id="ARBA00004370"/>
    </source>
</evidence>
<reference evidence="12 13" key="1">
    <citation type="submission" date="2015-08" db="EMBL/GenBank/DDBJ databases">
        <title>Next Generation Sequencing and Analysis of the Genome of Puccinia sorghi L Schw, the Causal Agent of Maize Common Rust.</title>
        <authorList>
            <person name="Rochi L."/>
            <person name="Burguener G."/>
            <person name="Darino M."/>
            <person name="Turjanski A."/>
            <person name="Kreff E."/>
            <person name="Dieguez M.J."/>
            <person name="Sacco F."/>
        </authorList>
    </citation>
    <scope>NUCLEOTIDE SEQUENCE [LARGE SCALE GENOMIC DNA]</scope>
    <source>
        <strain evidence="12 13">RO10H11247</strain>
    </source>
</reference>
<accession>A0A0L6UM14</accession>
<dbReference type="STRING" id="27349.A0A0L6UM14"/>
<comment type="subcellular location">
    <subcellularLocation>
        <location evidence="1">Membrane</location>
    </subcellularLocation>
</comment>
<evidence type="ECO:0000256" key="5">
    <source>
        <dbReference type="ARBA" id="ARBA00022781"/>
    </source>
</evidence>
<dbReference type="FunFam" id="3.40.50.300:FF:002432">
    <property type="entry name" value="ATP synthase subunit alpha, mitochondrial"/>
    <property type="match status" value="1"/>
</dbReference>
<dbReference type="GO" id="GO:0045259">
    <property type="term" value="C:proton-transporting ATP synthase complex"/>
    <property type="evidence" value="ECO:0007669"/>
    <property type="project" value="UniProtKB-KW"/>
</dbReference>
<dbReference type="Proteomes" id="UP000037035">
    <property type="component" value="Unassembled WGS sequence"/>
</dbReference>
<evidence type="ECO:0000256" key="3">
    <source>
        <dbReference type="ARBA" id="ARBA00022448"/>
    </source>
</evidence>
<dbReference type="PANTHER" id="PTHR48082">
    <property type="entry name" value="ATP SYNTHASE SUBUNIT ALPHA, MITOCHONDRIAL"/>
    <property type="match status" value="1"/>
</dbReference>
<dbReference type="VEuPathDB" id="FungiDB:VP01_5362g1"/>
<keyword evidence="4" id="KW-0547">Nucleotide-binding</keyword>
<keyword evidence="5" id="KW-0375">Hydrogen ion transport</keyword>
<dbReference type="Gene3D" id="3.40.50.12240">
    <property type="match status" value="1"/>
</dbReference>
<keyword evidence="3" id="KW-0813">Transport</keyword>
<evidence type="ECO:0000259" key="11">
    <source>
        <dbReference type="Pfam" id="PF00006"/>
    </source>
</evidence>
<comment type="similarity">
    <text evidence="2">Belongs to the ATPase alpha/beta chains family.</text>
</comment>
<gene>
    <name evidence="12" type="ORF">VP01_5362g1</name>
</gene>
<dbReference type="GO" id="GO:0005524">
    <property type="term" value="F:ATP binding"/>
    <property type="evidence" value="ECO:0007669"/>
    <property type="project" value="UniProtKB-KW"/>
</dbReference>
<keyword evidence="6" id="KW-0067">ATP-binding</keyword>
<keyword evidence="10" id="KW-0066">ATP synthesis</keyword>
<proteinExistence type="inferred from homology"/>
<organism evidence="12 13">
    <name type="scientific">Puccinia sorghi</name>
    <dbReference type="NCBI Taxonomy" id="27349"/>
    <lineage>
        <taxon>Eukaryota</taxon>
        <taxon>Fungi</taxon>
        <taxon>Dikarya</taxon>
        <taxon>Basidiomycota</taxon>
        <taxon>Pucciniomycotina</taxon>
        <taxon>Pucciniomycetes</taxon>
        <taxon>Pucciniales</taxon>
        <taxon>Pucciniaceae</taxon>
        <taxon>Puccinia</taxon>
    </lineage>
</organism>
<dbReference type="SUPFAM" id="SSF52540">
    <property type="entry name" value="P-loop containing nucleoside triphosphate hydrolases"/>
    <property type="match status" value="1"/>
</dbReference>
<evidence type="ECO:0000256" key="7">
    <source>
        <dbReference type="ARBA" id="ARBA00023065"/>
    </source>
</evidence>
<dbReference type="Pfam" id="PF00006">
    <property type="entry name" value="ATP-synt_ab"/>
    <property type="match status" value="1"/>
</dbReference>
<keyword evidence="7" id="KW-0406">Ion transport</keyword>
<dbReference type="InterPro" id="IPR027417">
    <property type="entry name" value="P-loop_NTPase"/>
</dbReference>
<evidence type="ECO:0000256" key="9">
    <source>
        <dbReference type="ARBA" id="ARBA00023196"/>
    </source>
</evidence>
<name>A0A0L6UM14_9BASI</name>
<protein>
    <submittedName>
        <fullName evidence="12">ATP synthase subunit alpha</fullName>
    </submittedName>
</protein>
<evidence type="ECO:0000313" key="12">
    <source>
        <dbReference type="EMBL" id="KNZ48855.1"/>
    </source>
</evidence>
<dbReference type="PANTHER" id="PTHR48082:SF2">
    <property type="entry name" value="ATP SYNTHASE SUBUNIT ALPHA, MITOCHONDRIAL"/>
    <property type="match status" value="1"/>
</dbReference>
<dbReference type="EMBL" id="LAVV01010567">
    <property type="protein sequence ID" value="KNZ48855.1"/>
    <property type="molecule type" value="Genomic_DNA"/>
</dbReference>
<evidence type="ECO:0000256" key="10">
    <source>
        <dbReference type="ARBA" id="ARBA00023310"/>
    </source>
</evidence>
<keyword evidence="13" id="KW-1185">Reference proteome</keyword>
<feature type="domain" description="ATPase F1/V1/A1 complex alpha/beta subunit nucleotide-binding" evidence="11">
    <location>
        <begin position="19"/>
        <end position="116"/>
    </location>
</feature>
<dbReference type="GO" id="GO:0043531">
    <property type="term" value="F:ADP binding"/>
    <property type="evidence" value="ECO:0007669"/>
    <property type="project" value="TreeGrafter"/>
</dbReference>
<keyword evidence="8" id="KW-0472">Membrane</keyword>
<evidence type="ECO:0000256" key="8">
    <source>
        <dbReference type="ARBA" id="ARBA00023136"/>
    </source>
</evidence>
<dbReference type="OrthoDB" id="9805536at2759"/>
<sequence length="161" mass="18411">MVIITFALDTILNQKQWSDGTNKSQKLHCVNFPVVQKRSTVPQIVQTLEENNALKYSIILSKTASKGSPLQKLPPFSGCAGEWFHENEKHASIIYNDLSKQAVAYRQISLLLCHPLGYYCLKNLIQRCYQGFKFELRRSAMHSKVNLLPKKQHQVKIQAPL</sequence>
<comment type="caution">
    <text evidence="12">The sequence shown here is derived from an EMBL/GenBank/DDBJ whole genome shotgun (WGS) entry which is preliminary data.</text>
</comment>
<evidence type="ECO:0000313" key="13">
    <source>
        <dbReference type="Proteomes" id="UP000037035"/>
    </source>
</evidence>
<dbReference type="InterPro" id="IPR005294">
    <property type="entry name" value="ATP_synth_F1_asu"/>
</dbReference>
<dbReference type="AlphaFoldDB" id="A0A0L6UM14"/>
<keyword evidence="9" id="KW-0139">CF(1)</keyword>